<evidence type="ECO:0000313" key="3">
    <source>
        <dbReference type="Proteomes" id="UP000070299"/>
    </source>
</evidence>
<organism evidence="2 3">
    <name type="scientific">Paraglaciecola hydrolytica</name>
    <dbReference type="NCBI Taxonomy" id="1799789"/>
    <lineage>
        <taxon>Bacteria</taxon>
        <taxon>Pseudomonadati</taxon>
        <taxon>Pseudomonadota</taxon>
        <taxon>Gammaproteobacteria</taxon>
        <taxon>Alteromonadales</taxon>
        <taxon>Alteromonadaceae</taxon>
        <taxon>Paraglaciecola</taxon>
    </lineage>
</organism>
<gene>
    <name evidence="2" type="ORF">AX660_13530</name>
</gene>
<evidence type="ECO:0000313" key="2">
    <source>
        <dbReference type="EMBL" id="KXI29167.1"/>
    </source>
</evidence>
<reference evidence="3" key="1">
    <citation type="submission" date="2016-02" db="EMBL/GenBank/DDBJ databases">
        <authorList>
            <person name="Schultz-Johansen M."/>
            <person name="Glaring M.A."/>
            <person name="Bech P.K."/>
            <person name="Stougaard P."/>
        </authorList>
    </citation>
    <scope>NUCLEOTIDE SEQUENCE [LARGE SCALE GENOMIC DNA]</scope>
    <source>
        <strain evidence="3">S66</strain>
    </source>
</reference>
<dbReference type="EMBL" id="LSNE01000005">
    <property type="protein sequence ID" value="KXI29167.1"/>
    <property type="molecule type" value="Genomic_DNA"/>
</dbReference>
<name>A0A136A1U3_9ALTE</name>
<evidence type="ECO:0000256" key="1">
    <source>
        <dbReference type="SAM" id="Phobius"/>
    </source>
</evidence>
<dbReference type="AlphaFoldDB" id="A0A136A1U3"/>
<sequence>MNSLRVFLSSLIFILSCYFLIDLLLYGFDWLLLLCSLVGFVCAHYLWPPKHDDETSWYDTVEVVIEFPFRAIALLLRGLAKIFKNADSGLDL</sequence>
<keyword evidence="1" id="KW-0812">Transmembrane</keyword>
<keyword evidence="3" id="KW-1185">Reference proteome</keyword>
<feature type="transmembrane region" description="Helical" evidence="1">
    <location>
        <begin position="6"/>
        <end position="25"/>
    </location>
</feature>
<keyword evidence="1" id="KW-0472">Membrane</keyword>
<feature type="transmembrane region" description="Helical" evidence="1">
    <location>
        <begin position="30"/>
        <end position="47"/>
    </location>
</feature>
<dbReference type="STRING" id="1799789.AX660_13530"/>
<proteinExistence type="predicted"/>
<protein>
    <submittedName>
        <fullName evidence="2">Uncharacterized protein</fullName>
    </submittedName>
</protein>
<comment type="caution">
    <text evidence="2">The sequence shown here is derived from an EMBL/GenBank/DDBJ whole genome shotgun (WGS) entry which is preliminary data.</text>
</comment>
<accession>A0A136A1U3</accession>
<dbReference type="Proteomes" id="UP000070299">
    <property type="component" value="Unassembled WGS sequence"/>
</dbReference>
<keyword evidence="1" id="KW-1133">Transmembrane helix</keyword>
<dbReference type="PROSITE" id="PS51257">
    <property type="entry name" value="PROKAR_LIPOPROTEIN"/>
    <property type="match status" value="1"/>
</dbReference>